<accession>A0AAD7SDS3</accession>
<organism evidence="2 3">
    <name type="scientific">Aldrovandia affinis</name>
    <dbReference type="NCBI Taxonomy" id="143900"/>
    <lineage>
        <taxon>Eukaryota</taxon>
        <taxon>Metazoa</taxon>
        <taxon>Chordata</taxon>
        <taxon>Craniata</taxon>
        <taxon>Vertebrata</taxon>
        <taxon>Euteleostomi</taxon>
        <taxon>Actinopterygii</taxon>
        <taxon>Neopterygii</taxon>
        <taxon>Teleostei</taxon>
        <taxon>Notacanthiformes</taxon>
        <taxon>Halosauridae</taxon>
        <taxon>Aldrovandia</taxon>
    </lineage>
</organism>
<reference evidence="2" key="1">
    <citation type="journal article" date="2023" name="Science">
        <title>Genome structures resolve the early diversification of teleost fishes.</title>
        <authorList>
            <person name="Parey E."/>
            <person name="Louis A."/>
            <person name="Montfort J."/>
            <person name="Bouchez O."/>
            <person name="Roques C."/>
            <person name="Iampietro C."/>
            <person name="Lluch J."/>
            <person name="Castinel A."/>
            <person name="Donnadieu C."/>
            <person name="Desvignes T."/>
            <person name="Floi Bucao C."/>
            <person name="Jouanno E."/>
            <person name="Wen M."/>
            <person name="Mejri S."/>
            <person name="Dirks R."/>
            <person name="Jansen H."/>
            <person name="Henkel C."/>
            <person name="Chen W.J."/>
            <person name="Zahm M."/>
            <person name="Cabau C."/>
            <person name="Klopp C."/>
            <person name="Thompson A.W."/>
            <person name="Robinson-Rechavi M."/>
            <person name="Braasch I."/>
            <person name="Lecointre G."/>
            <person name="Bobe J."/>
            <person name="Postlethwait J.H."/>
            <person name="Berthelot C."/>
            <person name="Roest Crollius H."/>
            <person name="Guiguen Y."/>
        </authorList>
    </citation>
    <scope>NUCLEOTIDE SEQUENCE</scope>
    <source>
        <strain evidence="2">NC1722</strain>
    </source>
</reference>
<sequence>MCFSPSGIPGASAHGQEAVRRSIDGRKKVSVLSVGRRLFVCELAVREGDAERGRGREGRSSGPCGRDEVGRREETSPERSADRFNRPEPDWAPVRCLSLIGRFVVRSPRPFKLWAEFKVDS</sequence>
<protein>
    <submittedName>
        <fullName evidence="2">Uncharacterized protein</fullName>
    </submittedName>
</protein>
<keyword evidence="3" id="KW-1185">Reference proteome</keyword>
<evidence type="ECO:0000256" key="1">
    <source>
        <dbReference type="SAM" id="MobiDB-lite"/>
    </source>
</evidence>
<gene>
    <name evidence="2" type="ORF">AAFF_G00394580</name>
</gene>
<evidence type="ECO:0000313" key="2">
    <source>
        <dbReference type="EMBL" id="KAJ8400689.1"/>
    </source>
</evidence>
<feature type="region of interest" description="Disordered" evidence="1">
    <location>
        <begin position="48"/>
        <end position="90"/>
    </location>
</feature>
<dbReference type="EMBL" id="JAINUG010000075">
    <property type="protein sequence ID" value="KAJ8400689.1"/>
    <property type="molecule type" value="Genomic_DNA"/>
</dbReference>
<dbReference type="Proteomes" id="UP001221898">
    <property type="component" value="Unassembled WGS sequence"/>
</dbReference>
<name>A0AAD7SDS3_9TELE</name>
<feature type="region of interest" description="Disordered" evidence="1">
    <location>
        <begin position="1"/>
        <end position="21"/>
    </location>
</feature>
<evidence type="ECO:0000313" key="3">
    <source>
        <dbReference type="Proteomes" id="UP001221898"/>
    </source>
</evidence>
<dbReference type="AlphaFoldDB" id="A0AAD7SDS3"/>
<feature type="compositionally biased region" description="Basic and acidic residues" evidence="1">
    <location>
        <begin position="48"/>
        <end position="89"/>
    </location>
</feature>
<proteinExistence type="predicted"/>
<comment type="caution">
    <text evidence="2">The sequence shown here is derived from an EMBL/GenBank/DDBJ whole genome shotgun (WGS) entry which is preliminary data.</text>
</comment>